<dbReference type="OMA" id="FWDGGVS"/>
<reference evidence="1" key="2">
    <citation type="journal article" date="2022" name="Microb. Genom.">
        <title>A chromosome-scale genome assembly of the tomato pathogen Cladosporium fulvum reveals a compartmentalized genome architecture and the presence of a dispensable chromosome.</title>
        <authorList>
            <person name="Zaccaron A.Z."/>
            <person name="Chen L.H."/>
            <person name="Samaras A."/>
            <person name="Stergiopoulos I."/>
        </authorList>
    </citation>
    <scope>NUCLEOTIDE SEQUENCE</scope>
    <source>
        <strain evidence="1">Race5_Kim</strain>
    </source>
</reference>
<dbReference type="GeneID" id="71994361"/>
<dbReference type="RefSeq" id="XP_047769681.1">
    <property type="nucleotide sequence ID" value="XM_047913631.1"/>
</dbReference>
<dbReference type="Proteomes" id="UP000756132">
    <property type="component" value="Chromosome 13"/>
</dbReference>
<dbReference type="EMBL" id="CP090175">
    <property type="protein sequence ID" value="UJO25315.1"/>
    <property type="molecule type" value="Genomic_DNA"/>
</dbReference>
<reference evidence="1" key="1">
    <citation type="submission" date="2021-12" db="EMBL/GenBank/DDBJ databases">
        <authorList>
            <person name="Zaccaron A."/>
            <person name="Stergiopoulos I."/>
        </authorList>
    </citation>
    <scope>NUCLEOTIDE SEQUENCE</scope>
    <source>
        <strain evidence="1">Race5_Kim</strain>
    </source>
</reference>
<dbReference type="AlphaFoldDB" id="A0A9Q8UWT2"/>
<evidence type="ECO:0000313" key="1">
    <source>
        <dbReference type="EMBL" id="UJO25315.1"/>
    </source>
</evidence>
<dbReference type="OrthoDB" id="2853639at2759"/>
<sequence length="379" mass="43280">MSTSQGLLSLPNDILILLPEFLHHVEDYMNLSSSCQRLRQCMQNASSNTVLRLAAAQSKIFFRPSPHSLVAATARELGTWARASKENENELAEKCLDGIDGLLELAIEHCGLTMDRIRQLQQMRFDLFNPITDIVDKCVGNQWYATPNFWNGGVDDAYTIQAEPSATLFHLAIYGELFAPDFDAVLNQDNTFRKLSVDTRLEFIKYCLPDFACELNGHISSARLPDGTTDPRRAVKQVGPYAMNEDGFTSAHHPNNNLALTWLIRSTRWRPHGKEARALAGKDFQDDFDDGWWYVEDSDQDWRQRMYESIMLCQGLQGLEMMRPGLREKWVPKMKEWKEKISRREREPDVVKVGRRATHKYPFLLGDLRICASGYVGGS</sequence>
<gene>
    <name evidence="1" type="ORF">CLAFUR5_14483</name>
</gene>
<name>A0A9Q8UWT2_PASFU</name>
<evidence type="ECO:0000313" key="2">
    <source>
        <dbReference type="Proteomes" id="UP000756132"/>
    </source>
</evidence>
<protein>
    <submittedName>
        <fullName evidence="1">Uncharacterized protein</fullName>
    </submittedName>
</protein>
<accession>A0A9Q8UWT2</accession>
<proteinExistence type="predicted"/>
<keyword evidence="2" id="KW-1185">Reference proteome</keyword>
<dbReference type="KEGG" id="ffu:CLAFUR5_14483"/>
<organism evidence="1 2">
    <name type="scientific">Passalora fulva</name>
    <name type="common">Tomato leaf mold</name>
    <name type="synonym">Cladosporium fulvum</name>
    <dbReference type="NCBI Taxonomy" id="5499"/>
    <lineage>
        <taxon>Eukaryota</taxon>
        <taxon>Fungi</taxon>
        <taxon>Dikarya</taxon>
        <taxon>Ascomycota</taxon>
        <taxon>Pezizomycotina</taxon>
        <taxon>Dothideomycetes</taxon>
        <taxon>Dothideomycetidae</taxon>
        <taxon>Mycosphaerellales</taxon>
        <taxon>Mycosphaerellaceae</taxon>
        <taxon>Fulvia</taxon>
    </lineage>
</organism>